<dbReference type="PANTHER" id="PTHR10983:SF15">
    <property type="entry name" value="ACYLTRANSFERASE YIHG-RELATED"/>
    <property type="match status" value="1"/>
</dbReference>
<dbReference type="Pfam" id="PF01553">
    <property type="entry name" value="Acyltransferase"/>
    <property type="match status" value="1"/>
</dbReference>
<dbReference type="STRING" id="550540.Fbal_3654"/>
<evidence type="ECO:0000259" key="2">
    <source>
        <dbReference type="SMART" id="SM00563"/>
    </source>
</evidence>
<evidence type="ECO:0000313" key="3">
    <source>
        <dbReference type="EMBL" id="ADN77850.1"/>
    </source>
</evidence>
<dbReference type="GeneID" id="67183859"/>
<reference evidence="3 4" key="1">
    <citation type="journal article" date="2010" name="Stand. Genomic Sci.">
        <title>Complete genome sequence of Ferrimonas balearica type strain (PAT).</title>
        <authorList>
            <person name="Nolan M."/>
            <person name="Sikorski J."/>
            <person name="Davenport K."/>
            <person name="Lucas S."/>
            <person name="Glavina Del Rio T."/>
            <person name="Tice H."/>
            <person name="Cheng J."/>
            <person name="Goodwin L."/>
            <person name="Pitluck S."/>
            <person name="Liolios K."/>
            <person name="Ivanova N."/>
            <person name="Mavromatis K."/>
            <person name="Ovchinnikova G."/>
            <person name="Pati A."/>
            <person name="Chen A."/>
            <person name="Palaniappan K."/>
            <person name="Land M."/>
            <person name="Hauser L."/>
            <person name="Chang Y."/>
            <person name="Jeffries C."/>
            <person name="Tapia R."/>
            <person name="Brettin T."/>
            <person name="Detter J."/>
            <person name="Han C."/>
            <person name="Yasawong M."/>
            <person name="Rohde M."/>
            <person name="Tindall B."/>
            <person name="Goker M."/>
            <person name="Woyke T."/>
            <person name="Bristow J."/>
            <person name="Eisen J."/>
            <person name="Markowitz V."/>
            <person name="Hugenholtz P."/>
            <person name="Kyrpides N."/>
            <person name="Klenk H."/>
            <person name="Lapidus A."/>
        </authorList>
    </citation>
    <scope>NUCLEOTIDE SEQUENCE [LARGE SCALE GENOMIC DNA]</scope>
    <source>
        <strain evidence="4">DSM 9799 / CCM 4581 / KCTC 23876 / PAT</strain>
    </source>
</reference>
<dbReference type="SMART" id="SM00563">
    <property type="entry name" value="PlsC"/>
    <property type="match status" value="1"/>
</dbReference>
<dbReference type="NCBIfam" id="NF010621">
    <property type="entry name" value="PRK14014.1"/>
    <property type="match status" value="1"/>
</dbReference>
<dbReference type="eggNOG" id="COG0204">
    <property type="taxonomic scope" value="Bacteria"/>
</dbReference>
<dbReference type="KEGG" id="fbl:Fbal_3654"/>
<evidence type="ECO:0000313" key="4">
    <source>
        <dbReference type="Proteomes" id="UP000006683"/>
    </source>
</evidence>
<keyword evidence="1" id="KW-0472">Membrane</keyword>
<dbReference type="GO" id="GO:0005886">
    <property type="term" value="C:plasma membrane"/>
    <property type="evidence" value="ECO:0007669"/>
    <property type="project" value="TreeGrafter"/>
</dbReference>
<dbReference type="PANTHER" id="PTHR10983">
    <property type="entry name" value="1-ACYLGLYCEROL-3-PHOSPHATE ACYLTRANSFERASE-RELATED"/>
    <property type="match status" value="1"/>
</dbReference>
<dbReference type="CDD" id="cd07990">
    <property type="entry name" value="LPLAT_LCLAT1-like"/>
    <property type="match status" value="1"/>
</dbReference>
<dbReference type="SUPFAM" id="SSF69593">
    <property type="entry name" value="Glycerol-3-phosphate (1)-acyltransferase"/>
    <property type="match status" value="1"/>
</dbReference>
<dbReference type="Proteomes" id="UP000006683">
    <property type="component" value="Chromosome"/>
</dbReference>
<dbReference type="InterPro" id="IPR002123">
    <property type="entry name" value="Plipid/glycerol_acylTrfase"/>
</dbReference>
<organism evidence="3 4">
    <name type="scientific">Ferrimonas balearica (strain DSM 9799 / CCM 4581 / KCTC 23876 / PAT)</name>
    <dbReference type="NCBI Taxonomy" id="550540"/>
    <lineage>
        <taxon>Bacteria</taxon>
        <taxon>Pseudomonadati</taxon>
        <taxon>Pseudomonadota</taxon>
        <taxon>Gammaproteobacteria</taxon>
        <taxon>Alteromonadales</taxon>
        <taxon>Ferrimonadaceae</taxon>
        <taxon>Ferrimonas</taxon>
    </lineage>
</organism>
<accession>E1SPN3</accession>
<keyword evidence="4" id="KW-1185">Reference proteome</keyword>
<keyword evidence="1" id="KW-0812">Transmembrane</keyword>
<dbReference type="OrthoDB" id="319710at2"/>
<dbReference type="EMBL" id="CP002209">
    <property type="protein sequence ID" value="ADN77850.1"/>
    <property type="molecule type" value="Genomic_DNA"/>
</dbReference>
<protein>
    <submittedName>
        <fullName evidence="3">Phospholipid/glycerol acyltransferase</fullName>
    </submittedName>
</protein>
<keyword evidence="3" id="KW-0012">Acyltransferase</keyword>
<evidence type="ECO:0000256" key="1">
    <source>
        <dbReference type="SAM" id="Phobius"/>
    </source>
</evidence>
<feature type="transmembrane region" description="Helical" evidence="1">
    <location>
        <begin position="12"/>
        <end position="35"/>
    </location>
</feature>
<dbReference type="RefSeq" id="WP_013347155.1">
    <property type="nucleotide sequence ID" value="NC_014541.1"/>
</dbReference>
<proteinExistence type="predicted"/>
<dbReference type="HOGENOM" id="CLU_054727_0_0_6"/>
<keyword evidence="3" id="KW-0808">Transferase</keyword>
<name>E1SPN3_FERBD</name>
<gene>
    <name evidence="3" type="ordered locus">Fbal_3654</name>
</gene>
<dbReference type="GO" id="GO:0016746">
    <property type="term" value="F:acyltransferase activity"/>
    <property type="evidence" value="ECO:0007669"/>
    <property type="project" value="UniProtKB-KW"/>
</dbReference>
<sequence>MLSFLPAPILAPLNAVLACLSVLFWGGLIILLAPIKLLPIPALRRQISALCNACMHGWVATNYGVLRLTTKTRWEVDGLSESQLSKQGWYLVLANHLSWADIVVVTVVLRNQVPMLKFFLKQQLLYVPVMGLACWALDMPFMRRYTKSQIAKNPALKGKDIETTRRSCEKFKDLPTCVINFVEGSRLTRSKHQRQRSPFRYLMKPKAGGIAFALNTLGSQFDQLLDVTIVYPDAPENIMWALLQGKLDRIHVSVRTLPMSEVPVGDYDSDKAYRVTFQHWLNGLWLEKDRTIANVINQQQAPAPFYQELEPTGQAESR</sequence>
<feature type="domain" description="Phospholipid/glycerol acyltransferase" evidence="2">
    <location>
        <begin position="90"/>
        <end position="232"/>
    </location>
</feature>
<dbReference type="AlphaFoldDB" id="E1SPN3"/>
<keyword evidence="1" id="KW-1133">Transmembrane helix</keyword>